<dbReference type="PANTHER" id="PTHR37611">
    <property type="entry name" value="VIRUS-SPECIFIC-SIGNALING-PATHWAY REGULATED PROTEIN-RELATED"/>
    <property type="match status" value="1"/>
</dbReference>
<evidence type="ECO:0000313" key="2">
    <source>
        <dbReference type="Proteomes" id="UP001454036"/>
    </source>
</evidence>
<evidence type="ECO:0000313" key="1">
    <source>
        <dbReference type="EMBL" id="GAA0148945.1"/>
    </source>
</evidence>
<dbReference type="AlphaFoldDB" id="A0AAV3PBA4"/>
<name>A0AAV3PBA4_LITER</name>
<sequence>MAYLAAENWACNYNVQDSEQCYYQNDLPNTNNNISSNSVLDSLLLDESHDEDYYYDDEDGERLKKLIQSLEAEIDGSNQASNYSYGDGMMINNSIEARESSESYNHFDESNWIMEMEIDDSSSTSNGDLHSEKVVIDEAFDDMIGRFEEAKDYYY</sequence>
<proteinExistence type="predicted"/>
<reference evidence="1 2" key="1">
    <citation type="submission" date="2024-01" db="EMBL/GenBank/DDBJ databases">
        <title>The complete chloroplast genome sequence of Lithospermum erythrorhizon: insights into the phylogenetic relationship among Boraginaceae species and the maternal lineages of purple gromwells.</title>
        <authorList>
            <person name="Okada T."/>
            <person name="Watanabe K."/>
        </authorList>
    </citation>
    <scope>NUCLEOTIDE SEQUENCE [LARGE SCALE GENOMIC DNA]</scope>
</reference>
<dbReference type="PANTHER" id="PTHR37611:SF2">
    <property type="entry name" value="VIRUS-SPECIFIC-SIGNALING-PATHWAY REGULATED PROTEIN-RELATED"/>
    <property type="match status" value="1"/>
</dbReference>
<dbReference type="EMBL" id="BAABME010001324">
    <property type="protein sequence ID" value="GAA0148945.1"/>
    <property type="molecule type" value="Genomic_DNA"/>
</dbReference>
<keyword evidence="2" id="KW-1185">Reference proteome</keyword>
<dbReference type="Proteomes" id="UP001454036">
    <property type="component" value="Unassembled WGS sequence"/>
</dbReference>
<comment type="caution">
    <text evidence="1">The sequence shown here is derived from an EMBL/GenBank/DDBJ whole genome shotgun (WGS) entry which is preliminary data.</text>
</comment>
<accession>A0AAV3PBA4</accession>
<protein>
    <submittedName>
        <fullName evidence="1">Uncharacterized protein</fullName>
    </submittedName>
</protein>
<gene>
    <name evidence="1" type="ORF">LIER_08250</name>
</gene>
<organism evidence="1 2">
    <name type="scientific">Lithospermum erythrorhizon</name>
    <name type="common">Purple gromwell</name>
    <name type="synonym">Lithospermum officinale var. erythrorhizon</name>
    <dbReference type="NCBI Taxonomy" id="34254"/>
    <lineage>
        <taxon>Eukaryota</taxon>
        <taxon>Viridiplantae</taxon>
        <taxon>Streptophyta</taxon>
        <taxon>Embryophyta</taxon>
        <taxon>Tracheophyta</taxon>
        <taxon>Spermatophyta</taxon>
        <taxon>Magnoliopsida</taxon>
        <taxon>eudicotyledons</taxon>
        <taxon>Gunneridae</taxon>
        <taxon>Pentapetalae</taxon>
        <taxon>asterids</taxon>
        <taxon>lamiids</taxon>
        <taxon>Boraginales</taxon>
        <taxon>Boraginaceae</taxon>
        <taxon>Boraginoideae</taxon>
        <taxon>Lithospermeae</taxon>
        <taxon>Lithospermum</taxon>
    </lineage>
</organism>